<organism evidence="5">
    <name type="scientific">marine metagenome</name>
    <dbReference type="NCBI Taxonomy" id="408172"/>
    <lineage>
        <taxon>unclassified sequences</taxon>
        <taxon>metagenomes</taxon>
        <taxon>ecological metagenomes</taxon>
    </lineage>
</organism>
<protein>
    <recommendedName>
        <fullName evidence="4">Acyl-CoA dehydrogenase/oxidase C-terminal domain-containing protein</fullName>
    </recommendedName>
</protein>
<dbReference type="PANTHER" id="PTHR43884">
    <property type="entry name" value="ACYL-COA DEHYDROGENASE"/>
    <property type="match status" value="1"/>
</dbReference>
<evidence type="ECO:0000256" key="1">
    <source>
        <dbReference type="ARBA" id="ARBA00009347"/>
    </source>
</evidence>
<dbReference type="PANTHER" id="PTHR43884:SF12">
    <property type="entry name" value="ISOVALERYL-COA DEHYDROGENASE, MITOCHONDRIAL-RELATED"/>
    <property type="match status" value="1"/>
</dbReference>
<name>A0A382A1C6_9ZZZZ</name>
<keyword evidence="3" id="KW-0274">FAD</keyword>
<dbReference type="SUPFAM" id="SSF47203">
    <property type="entry name" value="Acyl-CoA dehydrogenase C-terminal domain-like"/>
    <property type="match status" value="1"/>
</dbReference>
<dbReference type="Gene3D" id="2.40.110.10">
    <property type="entry name" value="Butyryl-CoA Dehydrogenase, subunit A, domain 2"/>
    <property type="match status" value="1"/>
</dbReference>
<evidence type="ECO:0000313" key="5">
    <source>
        <dbReference type="EMBL" id="SVA95318.1"/>
    </source>
</evidence>
<feature type="domain" description="Acyl-CoA dehydrogenase/oxidase C-terminal" evidence="4">
    <location>
        <begin position="87"/>
        <end position="204"/>
    </location>
</feature>
<dbReference type="InterPro" id="IPR046373">
    <property type="entry name" value="Acyl-CoA_Oxase/DH_mid-dom_sf"/>
</dbReference>
<proteinExistence type="inferred from homology"/>
<dbReference type="GO" id="GO:0003995">
    <property type="term" value="F:acyl-CoA dehydrogenase activity"/>
    <property type="evidence" value="ECO:0007669"/>
    <property type="project" value="TreeGrafter"/>
</dbReference>
<accession>A0A382A1C6</accession>
<dbReference type="InterPro" id="IPR009075">
    <property type="entry name" value="AcylCo_DH/oxidase_C"/>
</dbReference>
<comment type="similarity">
    <text evidence="1">Belongs to the acyl-CoA dehydrogenase family.</text>
</comment>
<evidence type="ECO:0000259" key="4">
    <source>
        <dbReference type="Pfam" id="PF00441"/>
    </source>
</evidence>
<dbReference type="Pfam" id="PF00441">
    <property type="entry name" value="Acyl-CoA_dh_1"/>
    <property type="match status" value="1"/>
</dbReference>
<dbReference type="InterPro" id="IPR009100">
    <property type="entry name" value="AcylCoA_DH/oxidase_NM_dom_sf"/>
</dbReference>
<feature type="non-terminal residue" evidence="5">
    <location>
        <position position="1"/>
    </location>
</feature>
<dbReference type="Gene3D" id="1.20.140.10">
    <property type="entry name" value="Butyryl-CoA Dehydrogenase, subunit A, domain 3"/>
    <property type="match status" value="1"/>
</dbReference>
<dbReference type="InterPro" id="IPR036250">
    <property type="entry name" value="AcylCo_DH-like_C"/>
</dbReference>
<dbReference type="SUPFAM" id="SSF56645">
    <property type="entry name" value="Acyl-CoA dehydrogenase NM domain-like"/>
    <property type="match status" value="1"/>
</dbReference>
<gene>
    <name evidence="5" type="ORF">METZ01_LOCUS148172</name>
</gene>
<sequence>AADYYSIMCTEAVDGRVLRNDDVMCLAVSSDAPGLKFDGDWDTLGMRATSSLDLVLEDVFVGKENALMPPGVLGICLANYPHMFMLLAPTYMGISEGAHDFTVRYLRGEIEGLPPVKRRMFGTKRMGVARMQLLLEQSRSMFWRAIAEAGSFPTREQVLHCYATQYTVMENANEICALAIRTCGGQTIDRKLPLERLYRDSRCGALMLPYTSEICFDYLGILGLYTPDEFDLIEQEEAGLARSSLWRPGTPA</sequence>
<reference evidence="5" key="1">
    <citation type="submission" date="2018-05" db="EMBL/GenBank/DDBJ databases">
        <authorList>
            <person name="Lanie J.A."/>
            <person name="Ng W.-L."/>
            <person name="Kazmierczak K.M."/>
            <person name="Andrzejewski T.M."/>
            <person name="Davidsen T.M."/>
            <person name="Wayne K.J."/>
            <person name="Tettelin H."/>
            <person name="Glass J.I."/>
            <person name="Rusch D."/>
            <person name="Podicherti R."/>
            <person name="Tsui H.-C.T."/>
            <person name="Winkler M.E."/>
        </authorList>
    </citation>
    <scope>NUCLEOTIDE SEQUENCE</scope>
</reference>
<keyword evidence="2" id="KW-0285">Flavoprotein</keyword>
<evidence type="ECO:0000256" key="2">
    <source>
        <dbReference type="ARBA" id="ARBA00022630"/>
    </source>
</evidence>
<dbReference type="EMBL" id="UINC01023512">
    <property type="protein sequence ID" value="SVA95318.1"/>
    <property type="molecule type" value="Genomic_DNA"/>
</dbReference>
<evidence type="ECO:0000256" key="3">
    <source>
        <dbReference type="ARBA" id="ARBA00022827"/>
    </source>
</evidence>
<dbReference type="AlphaFoldDB" id="A0A382A1C6"/>